<dbReference type="EMBL" id="CAJJDN010000065">
    <property type="protein sequence ID" value="CAD8095837.1"/>
    <property type="molecule type" value="Genomic_DNA"/>
</dbReference>
<dbReference type="AlphaFoldDB" id="A0A8S1NR12"/>
<evidence type="ECO:0000313" key="1">
    <source>
        <dbReference type="EMBL" id="CAD8095837.1"/>
    </source>
</evidence>
<protein>
    <submittedName>
        <fullName evidence="1">Uncharacterized protein</fullName>
    </submittedName>
</protein>
<name>A0A8S1NR12_9CILI</name>
<reference evidence="1" key="1">
    <citation type="submission" date="2021-01" db="EMBL/GenBank/DDBJ databases">
        <authorList>
            <consortium name="Genoscope - CEA"/>
            <person name="William W."/>
        </authorList>
    </citation>
    <scope>NUCLEOTIDE SEQUENCE</scope>
</reference>
<comment type="caution">
    <text evidence="1">The sequence shown here is derived from an EMBL/GenBank/DDBJ whole genome shotgun (WGS) entry which is preliminary data.</text>
</comment>
<evidence type="ECO:0000313" key="2">
    <source>
        <dbReference type="Proteomes" id="UP000692954"/>
    </source>
</evidence>
<dbReference type="Proteomes" id="UP000692954">
    <property type="component" value="Unassembled WGS sequence"/>
</dbReference>
<gene>
    <name evidence="1" type="ORF">PSON_ATCC_30995.1.T0650114</name>
</gene>
<organism evidence="1 2">
    <name type="scientific">Paramecium sonneborni</name>
    <dbReference type="NCBI Taxonomy" id="65129"/>
    <lineage>
        <taxon>Eukaryota</taxon>
        <taxon>Sar</taxon>
        <taxon>Alveolata</taxon>
        <taxon>Ciliophora</taxon>
        <taxon>Intramacronucleata</taxon>
        <taxon>Oligohymenophorea</taxon>
        <taxon>Peniculida</taxon>
        <taxon>Parameciidae</taxon>
        <taxon>Paramecium</taxon>
    </lineage>
</organism>
<accession>A0A8S1NR12</accession>
<proteinExistence type="predicted"/>
<keyword evidence="2" id="KW-1185">Reference proteome</keyword>
<sequence length="95" mass="11590">MWRKFIHCFQAIQFMFKAPLVEYTIRSSSPSKMHNFHYYFPHHLYLKVFQTEKGRSIQVKQAKITIVVFVKRFKLFSFFKNQILMLKIIVTIQEI</sequence>